<dbReference type="STRING" id="1193682.BJP25_05590"/>
<keyword evidence="2" id="KW-1185">Reference proteome</keyword>
<evidence type="ECO:0000313" key="2">
    <source>
        <dbReference type="Proteomes" id="UP000186040"/>
    </source>
</evidence>
<reference evidence="1 2" key="1">
    <citation type="submission" date="2016-10" db="EMBL/GenBank/DDBJ databases">
        <title>The Draft Genome Sequence of Actinokineospora bangkokensis 44EHWT reveals the biosynthetic pathway of antifungal compounds Thailandins with unusual extender unit butylmalonyl-CoA.</title>
        <authorList>
            <person name="Greule A."/>
            <person name="Intra B."/>
            <person name="Flemming S."/>
            <person name="Rommel M.G."/>
            <person name="Panbangred W."/>
            <person name="Bechthold A."/>
        </authorList>
    </citation>
    <scope>NUCLEOTIDE SEQUENCE [LARGE SCALE GENOMIC DNA]</scope>
    <source>
        <strain evidence="1 2">44EHW</strain>
    </source>
</reference>
<protein>
    <recommendedName>
        <fullName evidence="3">VWFA domain-containing protein</fullName>
    </recommendedName>
</protein>
<accession>A0A1Q9LC09</accession>
<gene>
    <name evidence="1" type="ORF">BJP25_05590</name>
</gene>
<dbReference type="EMBL" id="MKQR01000032">
    <property type="protein sequence ID" value="OLR89549.1"/>
    <property type="molecule type" value="Genomic_DNA"/>
</dbReference>
<sequence length="254" mass="25523">MVVVMSLFMLLTACSSGSGGSQGELGQLQQLAGRCDPAAPPASFIGIDGSGSSSAEAITAERMAAIESVVTETAVCSGTLSVVGFSGSSGSTIQLFSSSLAQEGATLNARLKRVPAAVDTAIETIRSGYVEALGALPQNGSDIVGVLRLGAEYAAQLGAPFQLRLVILSDGVQTTGVDLGSRISTSGELEQLADGLAVPQLSGATVTVAGLGKISTGSYPTPLVEGLVVFYTRLCARTGAARCSAVTDYVVAGR</sequence>
<evidence type="ECO:0000313" key="1">
    <source>
        <dbReference type="EMBL" id="OLR89549.1"/>
    </source>
</evidence>
<organism evidence="1 2">
    <name type="scientific">Actinokineospora bangkokensis</name>
    <dbReference type="NCBI Taxonomy" id="1193682"/>
    <lineage>
        <taxon>Bacteria</taxon>
        <taxon>Bacillati</taxon>
        <taxon>Actinomycetota</taxon>
        <taxon>Actinomycetes</taxon>
        <taxon>Pseudonocardiales</taxon>
        <taxon>Pseudonocardiaceae</taxon>
        <taxon>Actinokineospora</taxon>
    </lineage>
</organism>
<comment type="caution">
    <text evidence="1">The sequence shown here is derived from an EMBL/GenBank/DDBJ whole genome shotgun (WGS) entry which is preliminary data.</text>
</comment>
<evidence type="ECO:0008006" key="3">
    <source>
        <dbReference type="Google" id="ProtNLM"/>
    </source>
</evidence>
<proteinExistence type="predicted"/>
<dbReference type="AlphaFoldDB" id="A0A1Q9LC09"/>
<dbReference type="Proteomes" id="UP000186040">
    <property type="component" value="Unassembled WGS sequence"/>
</dbReference>
<name>A0A1Q9LC09_9PSEU</name>